<dbReference type="InterPro" id="IPR008461">
    <property type="entry name" value="CrtY"/>
</dbReference>
<dbReference type="Proteomes" id="UP001352263">
    <property type="component" value="Unassembled WGS sequence"/>
</dbReference>
<comment type="similarity">
    <text evidence="1">Belongs to the lycopene cyclase family.</text>
</comment>
<name>A0ABU6J885_9BURK</name>
<dbReference type="SUPFAM" id="SSF51905">
    <property type="entry name" value="FAD/NAD(P)-binding domain"/>
    <property type="match status" value="1"/>
</dbReference>
<organism evidence="2 3">
    <name type="scientific">Noviherbaspirillum album</name>
    <dbReference type="NCBI Taxonomy" id="3080276"/>
    <lineage>
        <taxon>Bacteria</taxon>
        <taxon>Pseudomonadati</taxon>
        <taxon>Pseudomonadota</taxon>
        <taxon>Betaproteobacteria</taxon>
        <taxon>Burkholderiales</taxon>
        <taxon>Oxalobacteraceae</taxon>
        <taxon>Noviherbaspirillum</taxon>
    </lineage>
</organism>
<dbReference type="Pfam" id="PF05834">
    <property type="entry name" value="Lycopene_cycl"/>
    <property type="match status" value="1"/>
</dbReference>
<dbReference type="NCBIfam" id="TIGR01789">
    <property type="entry name" value="lycopene_cycl"/>
    <property type="match status" value="1"/>
</dbReference>
<dbReference type="NCBIfam" id="TIGR01790">
    <property type="entry name" value="carotene-cycl"/>
    <property type="match status" value="1"/>
</dbReference>
<keyword evidence="3" id="KW-1185">Reference proteome</keyword>
<dbReference type="InterPro" id="IPR036188">
    <property type="entry name" value="FAD/NAD-bd_sf"/>
</dbReference>
<reference evidence="2 3" key="1">
    <citation type="submission" date="2023-10" db="EMBL/GenBank/DDBJ databases">
        <title>Noviherbaspirillum sp. CPCC 100848 genome assembly.</title>
        <authorList>
            <person name="Li X.Y."/>
            <person name="Fang X.M."/>
        </authorList>
    </citation>
    <scope>NUCLEOTIDE SEQUENCE [LARGE SCALE GENOMIC DNA]</scope>
    <source>
        <strain evidence="2 3">CPCC 100848</strain>
    </source>
</reference>
<comment type="caution">
    <text evidence="2">The sequence shown here is derived from an EMBL/GenBank/DDBJ whole genome shotgun (WGS) entry which is preliminary data.</text>
</comment>
<dbReference type="EC" id="5.5.1.19" evidence="2"/>
<evidence type="ECO:0000313" key="2">
    <source>
        <dbReference type="EMBL" id="MEC4719728.1"/>
    </source>
</evidence>
<keyword evidence="2" id="KW-0413">Isomerase</keyword>
<sequence>MHDLILIGGGLANGLIAWRLKMMRPALRILLVERESTLGGNHTWSFYQEDLTPAQHAWLAPLVVRHWPAYEVRFPSHRRMLRTACYSIDSARFHAVLMKDLADCVMLGAEVGEMDAGGAVINGWRHEARAVIDGRGHESSAHMRHAWQKFLGWEVELEEAHGQAMPIIMDATVAQRDGYRFVYTLPFDERRILIEDTYYSTSPALDAAALRLNIEAYAASRGWRIARMLREETGVLPIALSGDIERYWDDKPDVLPRSGLRAGLFHATTGYSLLFAARLADEIAALDDLHADKVYQRIRHFSAHQWRGQRFLRALNRMLFFAGEPAQRYRVLQRFYTLPQQLIERFYAARLTRLDQLRILSGKPPVPVAAALRAICDLRKETSSKPS</sequence>
<gene>
    <name evidence="2" type="primary">crtY</name>
    <name evidence="2" type="ORF">RY831_11260</name>
</gene>
<evidence type="ECO:0000256" key="1">
    <source>
        <dbReference type="ARBA" id="ARBA00006599"/>
    </source>
</evidence>
<protein>
    <submittedName>
        <fullName evidence="2">Lycopene beta-cyclase CrtY</fullName>
        <ecNumber evidence="2">5.5.1.19</ecNumber>
    </submittedName>
</protein>
<evidence type="ECO:0000313" key="3">
    <source>
        <dbReference type="Proteomes" id="UP001352263"/>
    </source>
</evidence>
<proteinExistence type="inferred from homology"/>
<dbReference type="GO" id="GO:0016853">
    <property type="term" value="F:isomerase activity"/>
    <property type="evidence" value="ECO:0007669"/>
    <property type="project" value="UniProtKB-KW"/>
</dbReference>
<dbReference type="RefSeq" id="WP_326506444.1">
    <property type="nucleotide sequence ID" value="NZ_JAWIIV010000008.1"/>
</dbReference>
<dbReference type="EMBL" id="JAWIIV010000008">
    <property type="protein sequence ID" value="MEC4719728.1"/>
    <property type="molecule type" value="Genomic_DNA"/>
</dbReference>
<accession>A0ABU6J885</accession>
<dbReference type="InterPro" id="IPR010108">
    <property type="entry name" value="Lycopene_cyclase_b/e"/>
</dbReference>